<dbReference type="Proteomes" id="UP001172911">
    <property type="component" value="Unassembled WGS sequence"/>
</dbReference>
<dbReference type="RefSeq" id="WP_304544771.1">
    <property type="nucleotide sequence ID" value="NZ_JARPTC010000023.1"/>
</dbReference>
<dbReference type="GO" id="GO:0009306">
    <property type="term" value="P:protein secretion"/>
    <property type="evidence" value="ECO:0007669"/>
    <property type="project" value="TreeGrafter"/>
</dbReference>
<organism evidence="1 2">
    <name type="scientific">Desulforamulus aquiferis</name>
    <dbReference type="NCBI Taxonomy" id="1397668"/>
    <lineage>
        <taxon>Bacteria</taxon>
        <taxon>Bacillati</taxon>
        <taxon>Bacillota</taxon>
        <taxon>Clostridia</taxon>
        <taxon>Eubacteriales</taxon>
        <taxon>Peptococcaceae</taxon>
        <taxon>Desulforamulus</taxon>
    </lineage>
</organism>
<sequence>MIKITTRNIKLLFLTAIFVFSPMLSFFNLNSAPSTQAYAESGTMTMEVRNADLRDVLSALAIKMGVNIILADVTTEEINFSVQNVTPRTALDMLIQSRGLSYIQNGDIIVIGSSGTLEKDFFNQMILIRFDTYYISSKDLQGLISQLGIQGVKSIYLDSNPNTIWVQGTTQGIQKVNELINQVDIPAKVEEENKTRFVYTLSHIVAEDAAKRLSQFGFGDKLTTIYTEDDRFGKQLMVLCTKDIEVQVKSVLTSLDAPRQKTKAPLVTKSGSGAYESLGVTRDLLSELSGVSTASMSISRNLGNTANPTYVLWVEETPDRIKLLKDLVSEADL</sequence>
<accession>A0AAW7ZI88</accession>
<gene>
    <name evidence="1" type="ORF">P6N53_15565</name>
</gene>
<dbReference type="Gene3D" id="3.55.50.30">
    <property type="match status" value="1"/>
</dbReference>
<keyword evidence="2" id="KW-1185">Reference proteome</keyword>
<protein>
    <submittedName>
        <fullName evidence="1">STN domain-containing protein</fullName>
    </submittedName>
</protein>
<evidence type="ECO:0000313" key="1">
    <source>
        <dbReference type="EMBL" id="MDO7788646.1"/>
    </source>
</evidence>
<reference evidence="1" key="1">
    <citation type="journal article" date="2023" name="J. Hazard. Mater.">
        <title>Anaerobic biodegradation of pyrene and benzo[a]pyrene by a new sulfate-reducing Desulforamulus aquiferis strain DSA.</title>
        <authorList>
            <person name="Zhang Z."/>
            <person name="Sun J."/>
            <person name="Gong X."/>
            <person name="Wang C."/>
            <person name="Wang H."/>
        </authorList>
    </citation>
    <scope>NUCLEOTIDE SEQUENCE</scope>
    <source>
        <strain evidence="1">DSA</strain>
    </source>
</reference>
<reference evidence="1" key="2">
    <citation type="submission" date="2023-03" db="EMBL/GenBank/DDBJ databases">
        <authorList>
            <person name="Zhang Z."/>
        </authorList>
    </citation>
    <scope>NUCLEOTIDE SEQUENCE</scope>
    <source>
        <strain evidence="1">DSA</strain>
    </source>
</reference>
<dbReference type="PANTHER" id="PTHR30332">
    <property type="entry name" value="PROBABLE GENERAL SECRETION PATHWAY PROTEIN D"/>
    <property type="match status" value="1"/>
</dbReference>
<proteinExistence type="predicted"/>
<dbReference type="GO" id="GO:0015627">
    <property type="term" value="C:type II protein secretion system complex"/>
    <property type="evidence" value="ECO:0007669"/>
    <property type="project" value="TreeGrafter"/>
</dbReference>
<dbReference type="PANTHER" id="PTHR30332:SF17">
    <property type="entry name" value="TYPE IV PILIATION SYSTEM PROTEIN DR_0774-RELATED"/>
    <property type="match status" value="1"/>
</dbReference>
<evidence type="ECO:0000313" key="2">
    <source>
        <dbReference type="Proteomes" id="UP001172911"/>
    </source>
</evidence>
<dbReference type="InterPro" id="IPR050810">
    <property type="entry name" value="Bact_Secretion_Sys_Channel"/>
</dbReference>
<name>A0AAW7ZI88_9FIRM</name>
<comment type="caution">
    <text evidence="1">The sequence shown here is derived from an EMBL/GenBank/DDBJ whole genome shotgun (WGS) entry which is preliminary data.</text>
</comment>
<dbReference type="AlphaFoldDB" id="A0AAW7ZI88"/>
<dbReference type="EMBL" id="JARPTC010000023">
    <property type="protein sequence ID" value="MDO7788646.1"/>
    <property type="molecule type" value="Genomic_DNA"/>
</dbReference>